<evidence type="ECO:0000256" key="2">
    <source>
        <dbReference type="ARBA" id="ARBA00008778"/>
    </source>
</evidence>
<feature type="region of interest" description="Disordered" evidence="5">
    <location>
        <begin position="165"/>
        <end position="185"/>
    </location>
</feature>
<dbReference type="CDD" id="cd13182">
    <property type="entry name" value="EVH1-like_Dcp1"/>
    <property type="match status" value="1"/>
</dbReference>
<accession>A0A6A6ZSE4</accession>
<comment type="similarity">
    <text evidence="2">Belongs to the DCP1 family.</text>
</comment>
<evidence type="ECO:0000256" key="5">
    <source>
        <dbReference type="SAM" id="MobiDB-lite"/>
    </source>
</evidence>
<keyword evidence="7" id="KW-1185">Reference proteome</keyword>
<evidence type="ECO:0000256" key="4">
    <source>
        <dbReference type="ARBA" id="ARBA00022664"/>
    </source>
</evidence>
<dbReference type="GO" id="GO:0006397">
    <property type="term" value="P:mRNA processing"/>
    <property type="evidence" value="ECO:0007669"/>
    <property type="project" value="UniProtKB-KW"/>
</dbReference>
<feature type="region of interest" description="Disordered" evidence="5">
    <location>
        <begin position="217"/>
        <end position="245"/>
    </location>
</feature>
<sequence length="265" mass="29382">MAPKSKARGQAPPQPSDYETDAPPPALDVPRPPLRTNEELNLSVLQRTYPDITALEHVTPYAALYILNEDTSTWEKGGVEGTLFTCQLTPSPIGAERFCAVILNRRGLSNFYLELTSSEEMEISDPYVILRGDQVYGLWIFADPPPASTANCRTETAEKMTEVANRAEASREAMQRAGHAHDKHLHEQIEAASSAPMGRQLSLRELFGQQRHQDADFSLHSHNGHPVPSQLQHQQNHVPTNTGPAQQDVLGQLFMKAKQDYNGHG</sequence>
<protein>
    <submittedName>
        <fullName evidence="6">PH domain-like protein</fullName>
    </submittedName>
</protein>
<dbReference type="GO" id="GO:0000932">
    <property type="term" value="C:P-body"/>
    <property type="evidence" value="ECO:0007669"/>
    <property type="project" value="TreeGrafter"/>
</dbReference>
<keyword evidence="4" id="KW-0507">mRNA processing</keyword>
<dbReference type="GO" id="GO:0000290">
    <property type="term" value="P:deadenylation-dependent decapping of nuclear-transcribed mRNA"/>
    <property type="evidence" value="ECO:0007669"/>
    <property type="project" value="InterPro"/>
</dbReference>
<dbReference type="GO" id="GO:0008047">
    <property type="term" value="F:enzyme activator activity"/>
    <property type="evidence" value="ECO:0007669"/>
    <property type="project" value="InterPro"/>
</dbReference>
<evidence type="ECO:0000256" key="3">
    <source>
        <dbReference type="ARBA" id="ARBA00022490"/>
    </source>
</evidence>
<dbReference type="OrthoDB" id="440673at2759"/>
<comment type="subcellular location">
    <subcellularLocation>
        <location evidence="1">Cytoplasm</location>
    </subcellularLocation>
</comment>
<feature type="compositionally biased region" description="Pro residues" evidence="5">
    <location>
        <begin position="22"/>
        <end position="33"/>
    </location>
</feature>
<feature type="compositionally biased region" description="Polar residues" evidence="5">
    <location>
        <begin position="229"/>
        <end position="245"/>
    </location>
</feature>
<reference evidence="6" key="1">
    <citation type="journal article" date="2020" name="Stud. Mycol.">
        <title>101 Dothideomycetes genomes: a test case for predicting lifestyles and emergence of pathogens.</title>
        <authorList>
            <person name="Haridas S."/>
            <person name="Albert R."/>
            <person name="Binder M."/>
            <person name="Bloem J."/>
            <person name="Labutti K."/>
            <person name="Salamov A."/>
            <person name="Andreopoulos B."/>
            <person name="Baker S."/>
            <person name="Barry K."/>
            <person name="Bills G."/>
            <person name="Bluhm B."/>
            <person name="Cannon C."/>
            <person name="Castanera R."/>
            <person name="Culley D."/>
            <person name="Daum C."/>
            <person name="Ezra D."/>
            <person name="Gonzalez J."/>
            <person name="Henrissat B."/>
            <person name="Kuo A."/>
            <person name="Liang C."/>
            <person name="Lipzen A."/>
            <person name="Lutzoni F."/>
            <person name="Magnuson J."/>
            <person name="Mondo S."/>
            <person name="Nolan M."/>
            <person name="Ohm R."/>
            <person name="Pangilinan J."/>
            <person name="Park H.-J."/>
            <person name="Ramirez L."/>
            <person name="Alfaro M."/>
            <person name="Sun H."/>
            <person name="Tritt A."/>
            <person name="Yoshinaga Y."/>
            <person name="Zwiers L.-H."/>
            <person name="Turgeon B."/>
            <person name="Goodwin S."/>
            <person name="Spatafora J."/>
            <person name="Crous P."/>
            <person name="Grigoriev I."/>
        </authorList>
    </citation>
    <scope>NUCLEOTIDE SEQUENCE</scope>
    <source>
        <strain evidence="6">CBS 113818</strain>
    </source>
</reference>
<evidence type="ECO:0000256" key="1">
    <source>
        <dbReference type="ARBA" id="ARBA00004496"/>
    </source>
</evidence>
<dbReference type="GO" id="GO:0031087">
    <property type="term" value="P:deadenylation-independent decapping of nuclear-transcribed mRNA"/>
    <property type="evidence" value="ECO:0007669"/>
    <property type="project" value="TreeGrafter"/>
</dbReference>
<organism evidence="6 7">
    <name type="scientific">Ophiobolus disseminans</name>
    <dbReference type="NCBI Taxonomy" id="1469910"/>
    <lineage>
        <taxon>Eukaryota</taxon>
        <taxon>Fungi</taxon>
        <taxon>Dikarya</taxon>
        <taxon>Ascomycota</taxon>
        <taxon>Pezizomycotina</taxon>
        <taxon>Dothideomycetes</taxon>
        <taxon>Pleosporomycetidae</taxon>
        <taxon>Pleosporales</taxon>
        <taxon>Pleosporineae</taxon>
        <taxon>Phaeosphaeriaceae</taxon>
        <taxon>Ophiobolus</taxon>
    </lineage>
</organism>
<dbReference type="GO" id="GO:0003729">
    <property type="term" value="F:mRNA binding"/>
    <property type="evidence" value="ECO:0007669"/>
    <property type="project" value="TreeGrafter"/>
</dbReference>
<dbReference type="PANTHER" id="PTHR16290:SF0">
    <property type="entry name" value="DECAPPING PROTEIN 1, ISOFORM A"/>
    <property type="match status" value="1"/>
</dbReference>
<dbReference type="Gene3D" id="2.30.29.30">
    <property type="entry name" value="Pleckstrin-homology domain (PH domain)/Phosphotyrosine-binding domain (PTB)"/>
    <property type="match status" value="1"/>
</dbReference>
<keyword evidence="3" id="KW-0963">Cytoplasm</keyword>
<evidence type="ECO:0000313" key="7">
    <source>
        <dbReference type="Proteomes" id="UP000799424"/>
    </source>
</evidence>
<dbReference type="PANTHER" id="PTHR16290">
    <property type="entry name" value="TRANSCRIPTION FACTOR SMIF DECAPPING ENZYME DCP1"/>
    <property type="match status" value="1"/>
</dbReference>
<name>A0A6A6ZSE4_9PLEO</name>
<dbReference type="InterPro" id="IPR011993">
    <property type="entry name" value="PH-like_dom_sf"/>
</dbReference>
<dbReference type="InterPro" id="IPR010334">
    <property type="entry name" value="Dcp1"/>
</dbReference>
<proteinExistence type="inferred from homology"/>
<dbReference type="Pfam" id="PF06058">
    <property type="entry name" value="DCP1"/>
    <property type="match status" value="1"/>
</dbReference>
<dbReference type="SUPFAM" id="SSF50729">
    <property type="entry name" value="PH domain-like"/>
    <property type="match status" value="1"/>
</dbReference>
<dbReference type="Proteomes" id="UP000799424">
    <property type="component" value="Unassembled WGS sequence"/>
</dbReference>
<dbReference type="AlphaFoldDB" id="A0A6A6ZSE4"/>
<gene>
    <name evidence="6" type="ORF">CC86DRAFT_409005</name>
</gene>
<dbReference type="EMBL" id="MU006231">
    <property type="protein sequence ID" value="KAF2823991.1"/>
    <property type="molecule type" value="Genomic_DNA"/>
</dbReference>
<evidence type="ECO:0000313" key="6">
    <source>
        <dbReference type="EMBL" id="KAF2823991.1"/>
    </source>
</evidence>
<feature type="region of interest" description="Disordered" evidence="5">
    <location>
        <begin position="1"/>
        <end position="35"/>
    </location>
</feature>